<dbReference type="EMBL" id="MVBO01000027">
    <property type="protein sequence ID" value="OZJ04877.1"/>
    <property type="molecule type" value="Genomic_DNA"/>
</dbReference>
<feature type="signal peptide" evidence="2">
    <location>
        <begin position="1"/>
        <end position="20"/>
    </location>
</feature>
<keyword evidence="2" id="KW-0732">Signal</keyword>
<name>A0A261Y2M5_9FUNG</name>
<dbReference type="AlphaFoldDB" id="A0A261Y2M5"/>
<proteinExistence type="predicted"/>
<dbReference type="PANTHER" id="PTHR28019">
    <property type="entry name" value="CELL MEMBRANE PROTEIN YLR413W-RELATED"/>
    <property type="match status" value="1"/>
</dbReference>
<evidence type="ECO:0000313" key="4">
    <source>
        <dbReference type="Proteomes" id="UP000242875"/>
    </source>
</evidence>
<dbReference type="GO" id="GO:0031505">
    <property type="term" value="P:fungal-type cell wall organization"/>
    <property type="evidence" value="ECO:0007669"/>
    <property type="project" value="TreeGrafter"/>
</dbReference>
<feature type="transmembrane region" description="Helical" evidence="1">
    <location>
        <begin position="145"/>
        <end position="169"/>
    </location>
</feature>
<protein>
    <submittedName>
        <fullName evidence="3">Uncharacterized protein</fullName>
    </submittedName>
</protein>
<sequence length="184" mass="20155">MIDYIAPFLTFAAWVLQLFAFVGDLANRPFIDGIYYVKLDITGNVPSFIGVLENDVGIPDFVTFGLFGFCQGYYSSGIYYCSPPQLGYKFQPQGTVEQVFANLTPGLFTGFITSVQAGVFIPALILTFITFCIGLFGFRYRGANIGASVVCFFAFCLTLATFVIEIVAYTTVGGSLTLITLFTR</sequence>
<dbReference type="GO" id="GO:0051285">
    <property type="term" value="C:cell cortex of cell tip"/>
    <property type="evidence" value="ECO:0007669"/>
    <property type="project" value="TreeGrafter"/>
</dbReference>
<accession>A0A261Y2M5</accession>
<evidence type="ECO:0000256" key="1">
    <source>
        <dbReference type="SAM" id="Phobius"/>
    </source>
</evidence>
<dbReference type="PANTHER" id="PTHR28019:SF2">
    <property type="entry name" value="CELL MEMBRANE PROTEIN YLR413W-RELATED"/>
    <property type="match status" value="1"/>
</dbReference>
<keyword evidence="1" id="KW-0812">Transmembrane</keyword>
<organism evidence="3 4">
    <name type="scientific">Bifiguratus adelaidae</name>
    <dbReference type="NCBI Taxonomy" id="1938954"/>
    <lineage>
        <taxon>Eukaryota</taxon>
        <taxon>Fungi</taxon>
        <taxon>Fungi incertae sedis</taxon>
        <taxon>Mucoromycota</taxon>
        <taxon>Mucoromycotina</taxon>
        <taxon>Endogonomycetes</taxon>
        <taxon>Endogonales</taxon>
        <taxon>Endogonales incertae sedis</taxon>
        <taxon>Bifiguratus</taxon>
    </lineage>
</organism>
<evidence type="ECO:0000256" key="2">
    <source>
        <dbReference type="SAM" id="SignalP"/>
    </source>
</evidence>
<dbReference type="OrthoDB" id="2354757at2759"/>
<keyword evidence="4" id="KW-1185">Reference proteome</keyword>
<dbReference type="GO" id="GO:0005886">
    <property type="term" value="C:plasma membrane"/>
    <property type="evidence" value="ECO:0007669"/>
    <property type="project" value="InterPro"/>
</dbReference>
<dbReference type="Proteomes" id="UP000242875">
    <property type="component" value="Unassembled WGS sequence"/>
</dbReference>
<evidence type="ECO:0000313" key="3">
    <source>
        <dbReference type="EMBL" id="OZJ04877.1"/>
    </source>
</evidence>
<comment type="caution">
    <text evidence="3">The sequence shown here is derived from an EMBL/GenBank/DDBJ whole genome shotgun (WGS) entry which is preliminary data.</text>
</comment>
<feature type="transmembrane region" description="Helical" evidence="1">
    <location>
        <begin position="119"/>
        <end position="138"/>
    </location>
</feature>
<keyword evidence="1" id="KW-0472">Membrane</keyword>
<dbReference type="Pfam" id="PF06687">
    <property type="entry name" value="SUR7"/>
    <property type="match status" value="1"/>
</dbReference>
<reference evidence="3 4" key="1">
    <citation type="journal article" date="2017" name="Mycologia">
        <title>Bifiguratus adelaidae, gen. et sp. nov., a new member of Mucoromycotina in endophytic and soil-dwelling habitats.</title>
        <authorList>
            <person name="Torres-Cruz T.J."/>
            <person name="Billingsley Tobias T.L."/>
            <person name="Almatruk M."/>
            <person name="Hesse C."/>
            <person name="Kuske C.R."/>
            <person name="Desiro A."/>
            <person name="Benucci G.M."/>
            <person name="Bonito G."/>
            <person name="Stajich J.E."/>
            <person name="Dunlap C."/>
            <person name="Arnold A.E."/>
            <person name="Porras-Alfaro A."/>
        </authorList>
    </citation>
    <scope>NUCLEOTIDE SEQUENCE [LARGE SCALE GENOMIC DNA]</scope>
    <source>
        <strain evidence="3 4">AZ0501</strain>
    </source>
</reference>
<dbReference type="InterPro" id="IPR052413">
    <property type="entry name" value="SUR7_domain"/>
</dbReference>
<feature type="chain" id="PRO_5013397279" evidence="2">
    <location>
        <begin position="21"/>
        <end position="184"/>
    </location>
</feature>
<gene>
    <name evidence="3" type="ORF">BZG36_02526</name>
</gene>
<keyword evidence="1" id="KW-1133">Transmembrane helix</keyword>
<dbReference type="InterPro" id="IPR009571">
    <property type="entry name" value="SUR7/Rim9-like_fungi"/>
</dbReference>